<evidence type="ECO:0000256" key="3">
    <source>
        <dbReference type="ARBA" id="ARBA00022490"/>
    </source>
</evidence>
<feature type="domain" description="DNA polymerase III beta sliding clamp C-terminal" evidence="12">
    <location>
        <begin position="244"/>
        <end position="366"/>
    </location>
</feature>
<dbReference type="EMBL" id="MFFM01000034">
    <property type="protein sequence ID" value="OGF12111.1"/>
    <property type="molecule type" value="Genomic_DNA"/>
</dbReference>
<dbReference type="CDD" id="cd00140">
    <property type="entry name" value="beta_clamp"/>
    <property type="match status" value="1"/>
</dbReference>
<evidence type="ECO:0000256" key="1">
    <source>
        <dbReference type="ARBA" id="ARBA00004496"/>
    </source>
</evidence>
<evidence type="ECO:0000259" key="10">
    <source>
        <dbReference type="Pfam" id="PF00712"/>
    </source>
</evidence>
<keyword evidence="3 9" id="KW-0963">Cytoplasm</keyword>
<reference evidence="13 14" key="1">
    <citation type="journal article" date="2016" name="Nat. Commun.">
        <title>Thousands of microbial genomes shed light on interconnected biogeochemical processes in an aquifer system.</title>
        <authorList>
            <person name="Anantharaman K."/>
            <person name="Brown C.T."/>
            <person name="Hug L.A."/>
            <person name="Sharon I."/>
            <person name="Castelle C.J."/>
            <person name="Probst A.J."/>
            <person name="Thomas B.C."/>
            <person name="Singh A."/>
            <person name="Wilkins M.J."/>
            <person name="Karaoz U."/>
            <person name="Brodie E.L."/>
            <person name="Williams K.H."/>
            <person name="Hubbard S.S."/>
            <person name="Banfield J.F."/>
        </authorList>
    </citation>
    <scope>NUCLEOTIDE SEQUENCE [LARGE SCALE GENOMIC DNA]</scope>
</reference>
<dbReference type="PIRSF" id="PIRSF000804">
    <property type="entry name" value="DNA_pol_III_b"/>
    <property type="match status" value="1"/>
</dbReference>
<dbReference type="Proteomes" id="UP000177230">
    <property type="component" value="Unassembled WGS sequence"/>
</dbReference>
<dbReference type="GO" id="GO:0003677">
    <property type="term" value="F:DNA binding"/>
    <property type="evidence" value="ECO:0007669"/>
    <property type="project" value="UniProtKB-UniRule"/>
</dbReference>
<evidence type="ECO:0000259" key="11">
    <source>
        <dbReference type="Pfam" id="PF02767"/>
    </source>
</evidence>
<dbReference type="Gene3D" id="3.10.150.10">
    <property type="entry name" value="DNA Polymerase III, subunit A, domain 2"/>
    <property type="match status" value="1"/>
</dbReference>
<dbReference type="Pfam" id="PF00712">
    <property type="entry name" value="DNA_pol3_beta"/>
    <property type="match status" value="1"/>
</dbReference>
<accession>A0A1F5RDI3</accession>
<keyword evidence="8" id="KW-0238">DNA-binding</keyword>
<keyword evidence="7 9" id="KW-0239">DNA-directed DNA polymerase</keyword>
<dbReference type="PANTHER" id="PTHR30478">
    <property type="entry name" value="DNA POLYMERASE III SUBUNIT BETA"/>
    <property type="match status" value="1"/>
</dbReference>
<gene>
    <name evidence="13" type="ORF">A2024_03745</name>
</gene>
<dbReference type="InterPro" id="IPR022634">
    <property type="entry name" value="DNA_polIII_beta_N"/>
</dbReference>
<evidence type="ECO:0000256" key="8">
    <source>
        <dbReference type="ARBA" id="ARBA00023125"/>
    </source>
</evidence>
<comment type="subunit">
    <text evidence="9">Forms a ring-shaped head-to-tail homodimer around DNA.</text>
</comment>
<name>A0A1F5RDI3_9BACT</name>
<comment type="function">
    <text evidence="9">Confers DNA tethering and processivity to DNA polymerases and other proteins. Acts as a clamp, forming a ring around DNA (a reaction catalyzed by the clamp-loading complex) which diffuses in an ATP-independent manner freely and bidirectionally along dsDNA. Initially characterized for its ability to contact the catalytic subunit of DNA polymerase III (Pol III), a complex, multichain enzyme responsible for most of the replicative synthesis in bacteria; Pol III exhibits 3'-5' exonuclease proofreading activity. The beta chain is required for initiation of replication as well as for processivity of DNA replication.</text>
</comment>
<evidence type="ECO:0000313" key="14">
    <source>
        <dbReference type="Proteomes" id="UP000177230"/>
    </source>
</evidence>
<keyword evidence="4 9" id="KW-0808">Transferase</keyword>
<dbReference type="PANTHER" id="PTHR30478:SF0">
    <property type="entry name" value="BETA SLIDING CLAMP"/>
    <property type="match status" value="1"/>
</dbReference>
<dbReference type="GO" id="GO:0003887">
    <property type="term" value="F:DNA-directed DNA polymerase activity"/>
    <property type="evidence" value="ECO:0007669"/>
    <property type="project" value="UniProtKB-UniRule"/>
</dbReference>
<comment type="similarity">
    <text evidence="2 9">Belongs to the beta sliding clamp family.</text>
</comment>
<dbReference type="GO" id="GO:0008408">
    <property type="term" value="F:3'-5' exonuclease activity"/>
    <property type="evidence" value="ECO:0007669"/>
    <property type="project" value="InterPro"/>
</dbReference>
<evidence type="ECO:0000256" key="6">
    <source>
        <dbReference type="ARBA" id="ARBA00022705"/>
    </source>
</evidence>
<evidence type="ECO:0000256" key="4">
    <source>
        <dbReference type="ARBA" id="ARBA00022679"/>
    </source>
</evidence>
<keyword evidence="5 9" id="KW-0548">Nucleotidyltransferase</keyword>
<dbReference type="InterPro" id="IPR022635">
    <property type="entry name" value="DNA_polIII_beta_C"/>
</dbReference>
<dbReference type="GO" id="GO:0006271">
    <property type="term" value="P:DNA strand elongation involved in DNA replication"/>
    <property type="evidence" value="ECO:0007669"/>
    <property type="project" value="TreeGrafter"/>
</dbReference>
<dbReference type="SMART" id="SM00480">
    <property type="entry name" value="POL3Bc"/>
    <property type="match status" value="1"/>
</dbReference>
<comment type="caution">
    <text evidence="13">The sequence shown here is derived from an EMBL/GenBank/DDBJ whole genome shotgun (WGS) entry which is preliminary data.</text>
</comment>
<comment type="subcellular location">
    <subcellularLocation>
        <location evidence="1 9">Cytoplasm</location>
    </subcellularLocation>
</comment>
<evidence type="ECO:0000313" key="13">
    <source>
        <dbReference type="EMBL" id="OGF12111.1"/>
    </source>
</evidence>
<dbReference type="InterPro" id="IPR001001">
    <property type="entry name" value="DNA_polIII_beta"/>
</dbReference>
<evidence type="ECO:0000259" key="12">
    <source>
        <dbReference type="Pfam" id="PF02768"/>
    </source>
</evidence>
<evidence type="ECO:0000256" key="2">
    <source>
        <dbReference type="ARBA" id="ARBA00010752"/>
    </source>
</evidence>
<dbReference type="AlphaFoldDB" id="A0A1F5RDI3"/>
<dbReference type="SUPFAM" id="SSF55979">
    <property type="entry name" value="DNA clamp"/>
    <property type="match status" value="3"/>
</dbReference>
<dbReference type="GO" id="GO:0009360">
    <property type="term" value="C:DNA polymerase III complex"/>
    <property type="evidence" value="ECO:0007669"/>
    <property type="project" value="InterPro"/>
</dbReference>
<sequence length="369" mass="40904">MKFSVNQEKLFTCLQSLIGVVPTKSTFPVLTNILIEANNNKLKLSATDLEIAAVTQIDAQTAGNGSITVPAKQFFEIIKQLPPLNIDLDVNGNKVSIKCDRSRFNIIGLPKEDFPKIPEISKEKSVKLSSGILQNIIKKTLFAVSTDSSRPDLCGVFLQMSGDKLKVVTTDAHRLAMLETMIPPISQNSELLLSPKGLNIVNRMLPGSDTEITLRFDDSYSQFSFDDTQVYARHIEGPYRDYEKAIPKNNKKTLTVNVDLLTAAVRRVAILSDTFTHQIRLSLKADSIELSSQTVDIGEARETIAAVFKGEEMEIGYNASYLLDIIKNVDSEEMVCSLNTSLSAALINPAKQAEDYNLMYLLMPIRLPE</sequence>
<evidence type="ECO:0000256" key="5">
    <source>
        <dbReference type="ARBA" id="ARBA00022695"/>
    </source>
</evidence>
<dbReference type="InterPro" id="IPR022637">
    <property type="entry name" value="DNA_polIII_beta_cen"/>
</dbReference>
<feature type="domain" description="DNA polymerase III beta sliding clamp N-terminal" evidence="10">
    <location>
        <begin position="1"/>
        <end position="118"/>
    </location>
</feature>
<organism evidence="13 14">
    <name type="scientific">Candidatus Edwardsbacteria bacterium GWF2_54_11</name>
    <dbReference type="NCBI Taxonomy" id="1817851"/>
    <lineage>
        <taxon>Bacteria</taxon>
        <taxon>Candidatus Edwardsiibacteriota</taxon>
    </lineage>
</organism>
<dbReference type="Gene3D" id="3.70.10.10">
    <property type="match status" value="1"/>
</dbReference>
<protein>
    <recommendedName>
        <fullName evidence="9">Beta sliding clamp</fullName>
    </recommendedName>
</protein>
<dbReference type="GO" id="GO:0005737">
    <property type="term" value="C:cytoplasm"/>
    <property type="evidence" value="ECO:0007669"/>
    <property type="project" value="UniProtKB-SubCell"/>
</dbReference>
<dbReference type="NCBIfam" id="TIGR00663">
    <property type="entry name" value="dnan"/>
    <property type="match status" value="1"/>
</dbReference>
<proteinExistence type="inferred from homology"/>
<dbReference type="Pfam" id="PF02768">
    <property type="entry name" value="DNA_pol3_beta_3"/>
    <property type="match status" value="1"/>
</dbReference>
<evidence type="ECO:0000256" key="7">
    <source>
        <dbReference type="ARBA" id="ARBA00022932"/>
    </source>
</evidence>
<evidence type="ECO:0000256" key="9">
    <source>
        <dbReference type="PIRNR" id="PIRNR000804"/>
    </source>
</evidence>
<keyword evidence="6 9" id="KW-0235">DNA replication</keyword>
<dbReference type="InterPro" id="IPR046938">
    <property type="entry name" value="DNA_clamp_sf"/>
</dbReference>
<feature type="domain" description="DNA polymerase III beta sliding clamp central" evidence="11">
    <location>
        <begin position="128"/>
        <end position="239"/>
    </location>
</feature>
<dbReference type="Pfam" id="PF02767">
    <property type="entry name" value="DNA_pol3_beta_2"/>
    <property type="match status" value="1"/>
</dbReference>